<dbReference type="Proteomes" id="UP000466442">
    <property type="component" value="Linkage Group LG1"/>
</dbReference>
<evidence type="ECO:0000313" key="1">
    <source>
        <dbReference type="EMBL" id="KAF6197872.1"/>
    </source>
</evidence>
<protein>
    <submittedName>
        <fullName evidence="1">Uncharacterized protein</fullName>
    </submittedName>
</protein>
<evidence type="ECO:0000313" key="3">
    <source>
        <dbReference type="Proteomes" id="UP000466442"/>
    </source>
</evidence>
<name>A0A6A4IJW6_APOLU</name>
<dbReference type="EMBL" id="WIXP02000017">
    <property type="protein sequence ID" value="KAF6197872.1"/>
    <property type="molecule type" value="Genomic_DNA"/>
</dbReference>
<dbReference type="EMBL" id="WIXP02000001">
    <property type="protein sequence ID" value="KAF6217022.1"/>
    <property type="molecule type" value="Genomic_DNA"/>
</dbReference>
<dbReference type="AlphaFoldDB" id="A0A6A4IJW6"/>
<evidence type="ECO:0000313" key="2">
    <source>
        <dbReference type="EMBL" id="KAF6217022.1"/>
    </source>
</evidence>
<accession>A0A6A4IJW6</accession>
<proteinExistence type="predicted"/>
<reference evidence="1" key="1">
    <citation type="journal article" date="2021" name="Mol. Ecol. Resour.">
        <title>Apolygus lucorum genome provides insights into omnivorousness and mesophyll feeding.</title>
        <authorList>
            <person name="Liu Y."/>
            <person name="Liu H."/>
            <person name="Wang H."/>
            <person name="Huang T."/>
            <person name="Liu B."/>
            <person name="Yang B."/>
            <person name="Yin L."/>
            <person name="Li B."/>
            <person name="Zhang Y."/>
            <person name="Zhang S."/>
            <person name="Jiang F."/>
            <person name="Zhang X."/>
            <person name="Ren Y."/>
            <person name="Wang B."/>
            <person name="Wang S."/>
            <person name="Lu Y."/>
            <person name="Wu K."/>
            <person name="Fan W."/>
            <person name="Wang G."/>
        </authorList>
    </citation>
    <scope>NUCLEOTIDE SEQUENCE</scope>
    <source>
        <strain evidence="1">12Hb</strain>
    </source>
</reference>
<sequence length="75" mass="9422">MAAVFRLYKGSIIICLLIEGLYEWLDEKYTFFILYKKFNFLVKKLGFFYRTRRPYRTLFSFFINFIDKYKFIYFC</sequence>
<gene>
    <name evidence="2" type="ORF">GE061_001375</name>
    <name evidence="1" type="ORF">GE061_008846</name>
</gene>
<organism evidence="1 3">
    <name type="scientific">Apolygus lucorum</name>
    <name type="common">Small green plant bug</name>
    <name type="synonym">Lygocoris lucorum</name>
    <dbReference type="NCBI Taxonomy" id="248454"/>
    <lineage>
        <taxon>Eukaryota</taxon>
        <taxon>Metazoa</taxon>
        <taxon>Ecdysozoa</taxon>
        <taxon>Arthropoda</taxon>
        <taxon>Hexapoda</taxon>
        <taxon>Insecta</taxon>
        <taxon>Pterygota</taxon>
        <taxon>Neoptera</taxon>
        <taxon>Paraneoptera</taxon>
        <taxon>Hemiptera</taxon>
        <taxon>Heteroptera</taxon>
        <taxon>Panheteroptera</taxon>
        <taxon>Cimicomorpha</taxon>
        <taxon>Miridae</taxon>
        <taxon>Mirini</taxon>
        <taxon>Apolygus</taxon>
    </lineage>
</organism>
<comment type="caution">
    <text evidence="1">The sequence shown here is derived from an EMBL/GenBank/DDBJ whole genome shotgun (WGS) entry which is preliminary data.</text>
</comment>
<keyword evidence="3" id="KW-1185">Reference proteome</keyword>